<feature type="transmembrane region" description="Helical" evidence="1">
    <location>
        <begin position="6"/>
        <end position="26"/>
    </location>
</feature>
<evidence type="ECO:0008006" key="4">
    <source>
        <dbReference type="Google" id="ProtNLM"/>
    </source>
</evidence>
<keyword evidence="3" id="KW-1185">Reference proteome</keyword>
<evidence type="ECO:0000256" key="1">
    <source>
        <dbReference type="SAM" id="Phobius"/>
    </source>
</evidence>
<accession>A0ABU8EFB8</accession>
<reference evidence="2 3" key="1">
    <citation type="submission" date="2023-12" db="EMBL/GenBank/DDBJ databases">
        <authorList>
            <person name="Easwaran N."/>
            <person name="Lazarus H.P.S."/>
        </authorList>
    </citation>
    <scope>NUCLEOTIDE SEQUENCE [LARGE SCALE GENOMIC DNA]</scope>
    <source>
        <strain evidence="2 3">VIT-2023</strain>
    </source>
</reference>
<evidence type="ECO:0000313" key="2">
    <source>
        <dbReference type="EMBL" id="MEI4460873.1"/>
    </source>
</evidence>
<dbReference type="RefSeq" id="WP_143404454.1">
    <property type="nucleotide sequence ID" value="NZ_JBAWKY010000001.1"/>
</dbReference>
<evidence type="ECO:0000313" key="3">
    <source>
        <dbReference type="Proteomes" id="UP001387110"/>
    </source>
</evidence>
<dbReference type="EMBL" id="JBAWKY010000001">
    <property type="protein sequence ID" value="MEI4460873.1"/>
    <property type="molecule type" value="Genomic_DNA"/>
</dbReference>
<proteinExistence type="predicted"/>
<keyword evidence="1" id="KW-0812">Transmembrane</keyword>
<keyword evidence="1" id="KW-1133">Transmembrane helix</keyword>
<comment type="caution">
    <text evidence="2">The sequence shown here is derived from an EMBL/GenBank/DDBJ whole genome shotgun (WGS) entry which is preliminary data.</text>
</comment>
<dbReference type="GeneID" id="90836666"/>
<keyword evidence="1" id="KW-0472">Membrane</keyword>
<name>A0ABU8EFB8_9BACL</name>
<protein>
    <recommendedName>
        <fullName evidence="4">DUF3139 domain-containing protein</fullName>
    </recommendedName>
</protein>
<organism evidence="2 3">
    <name type="scientific">Exiguobacterium indicum</name>
    <dbReference type="NCBI Taxonomy" id="296995"/>
    <lineage>
        <taxon>Bacteria</taxon>
        <taxon>Bacillati</taxon>
        <taxon>Bacillota</taxon>
        <taxon>Bacilli</taxon>
        <taxon>Bacillales</taxon>
        <taxon>Bacillales Family XII. Incertae Sedis</taxon>
        <taxon>Exiguobacterium</taxon>
    </lineage>
</organism>
<gene>
    <name evidence="2" type="ORF">SZL87_00405</name>
</gene>
<dbReference type="Proteomes" id="UP001387110">
    <property type="component" value="Unassembled WGS sequence"/>
</dbReference>
<feature type="transmembrane region" description="Helical" evidence="1">
    <location>
        <begin position="33"/>
        <end position="51"/>
    </location>
</feature>
<sequence>MVPSFILEGMTIVFTLLVIGCGVIFLPQRWKRYGLILLGLVAIGCSSFWYIRPTLVNQQIAENTKLAKVELARQFPGEAYTMRPQKFSYESAANPYMIEVEFANEPNMIYMLKFRENDIELAGDVIKNEDISYEQQHQFK</sequence>